<feature type="non-terminal residue" evidence="3">
    <location>
        <position position="62"/>
    </location>
</feature>
<keyword evidence="1" id="KW-0472">Membrane</keyword>
<keyword evidence="1" id="KW-0812">Transmembrane</keyword>
<proteinExistence type="predicted"/>
<feature type="transmembrane region" description="Helical" evidence="1">
    <location>
        <begin position="44"/>
        <end position="61"/>
    </location>
</feature>
<keyword evidence="1" id="KW-1133">Transmembrane helix</keyword>
<dbReference type="AlphaFoldDB" id="A0A432GQ99"/>
<feature type="chain" id="PRO_5018982789" evidence="2">
    <location>
        <begin position="21"/>
        <end position="62"/>
    </location>
</feature>
<dbReference type="EMBL" id="QNZK01000145">
    <property type="protein sequence ID" value="RTZ85716.1"/>
    <property type="molecule type" value="Genomic_DNA"/>
</dbReference>
<evidence type="ECO:0000256" key="1">
    <source>
        <dbReference type="SAM" id="Phobius"/>
    </source>
</evidence>
<accession>A0A432GQ99</accession>
<evidence type="ECO:0000313" key="3">
    <source>
        <dbReference type="EMBL" id="RTZ85716.1"/>
    </source>
</evidence>
<evidence type="ECO:0000256" key="2">
    <source>
        <dbReference type="SAM" id="SignalP"/>
    </source>
</evidence>
<dbReference type="Proteomes" id="UP000287917">
    <property type="component" value="Unassembled WGS sequence"/>
</dbReference>
<comment type="caution">
    <text evidence="3">The sequence shown here is derived from an EMBL/GenBank/DDBJ whole genome shotgun (WGS) entry which is preliminary data.</text>
</comment>
<organism evidence="3 4">
    <name type="scientific">SAR324 cluster bacterium</name>
    <dbReference type="NCBI Taxonomy" id="2024889"/>
    <lineage>
        <taxon>Bacteria</taxon>
        <taxon>Deltaproteobacteria</taxon>
        <taxon>SAR324 cluster</taxon>
    </lineage>
</organism>
<feature type="signal peptide" evidence="2">
    <location>
        <begin position="1"/>
        <end position="20"/>
    </location>
</feature>
<protein>
    <submittedName>
        <fullName evidence="3">Uncharacterized protein</fullName>
    </submittedName>
</protein>
<name>A0A432GQ99_9DELT</name>
<sequence>MNKRLALVSVFLVTATTVFAAEGAFTWSHFLIGWLEQPLVELGIDPVPMLDLLIVAFLLIIF</sequence>
<gene>
    <name evidence="3" type="ORF">DSY96_04205</name>
</gene>
<reference evidence="3 4" key="1">
    <citation type="submission" date="2018-06" db="EMBL/GenBank/DDBJ databases">
        <title>Combined omics and stable isotope probing to characterize newly discovered Mariana Back-Arc vent microbial communities.</title>
        <authorList>
            <person name="Trembath-Reichert E."/>
            <person name="Huber J.A."/>
        </authorList>
    </citation>
    <scope>NUCLEOTIDE SEQUENCE [LARGE SCALE GENOMIC DNA]</scope>
    <source>
        <strain evidence="3">MAG 58</strain>
    </source>
</reference>
<keyword evidence="2" id="KW-0732">Signal</keyword>
<evidence type="ECO:0000313" key="4">
    <source>
        <dbReference type="Proteomes" id="UP000287917"/>
    </source>
</evidence>